<dbReference type="EMBL" id="CP108482">
    <property type="protein sequence ID" value="WUS60297.1"/>
    <property type="molecule type" value="Genomic_DNA"/>
</dbReference>
<evidence type="ECO:0000313" key="2">
    <source>
        <dbReference type="Proteomes" id="UP001432014"/>
    </source>
</evidence>
<name>A0ABZ1WHT9_9ACTN</name>
<protein>
    <submittedName>
        <fullName evidence="1">Uncharacterized protein</fullName>
    </submittedName>
</protein>
<dbReference type="Proteomes" id="UP001432014">
    <property type="component" value="Chromosome"/>
</dbReference>
<accession>A0ABZ1WHT9</accession>
<organism evidence="1 2">
    <name type="scientific">Kitasatospora herbaricolor</name>
    <dbReference type="NCBI Taxonomy" id="68217"/>
    <lineage>
        <taxon>Bacteria</taxon>
        <taxon>Bacillati</taxon>
        <taxon>Actinomycetota</taxon>
        <taxon>Actinomycetes</taxon>
        <taxon>Kitasatosporales</taxon>
        <taxon>Streptomycetaceae</taxon>
        <taxon>Kitasatospora</taxon>
    </lineage>
</organism>
<gene>
    <name evidence="1" type="ORF">OG469_35310</name>
</gene>
<dbReference type="RefSeq" id="WP_329493618.1">
    <property type="nucleotide sequence ID" value="NZ_CP108460.1"/>
</dbReference>
<evidence type="ECO:0000313" key="1">
    <source>
        <dbReference type="EMBL" id="WUS60297.1"/>
    </source>
</evidence>
<sequence>MALHLARPADIVARVPAITGADRVLPVDPDVPADVPHEHPG</sequence>
<proteinExistence type="predicted"/>
<reference evidence="1 2" key="1">
    <citation type="submission" date="2022-10" db="EMBL/GenBank/DDBJ databases">
        <title>The complete genomes of actinobacterial strains from the NBC collection.</title>
        <authorList>
            <person name="Joergensen T.S."/>
            <person name="Alvarez Arevalo M."/>
            <person name="Sterndorff E.B."/>
            <person name="Faurdal D."/>
            <person name="Vuksanovic O."/>
            <person name="Mourched A.-S."/>
            <person name="Charusanti P."/>
            <person name="Shaw S."/>
            <person name="Blin K."/>
            <person name="Weber T."/>
        </authorList>
    </citation>
    <scope>NUCLEOTIDE SEQUENCE [LARGE SCALE GENOMIC DNA]</scope>
    <source>
        <strain evidence="1 2">NBC_01247</strain>
    </source>
</reference>
<keyword evidence="2" id="KW-1185">Reference proteome</keyword>